<proteinExistence type="inferred from homology"/>
<dbReference type="CDD" id="cd16651">
    <property type="entry name" value="SPL-RING_NSE2"/>
    <property type="match status" value="1"/>
</dbReference>
<dbReference type="InterPro" id="IPR004181">
    <property type="entry name" value="Znf_MIZ"/>
</dbReference>
<evidence type="ECO:0000256" key="11">
    <source>
        <dbReference type="SAM" id="MobiDB-lite"/>
    </source>
</evidence>
<evidence type="ECO:0000256" key="2">
    <source>
        <dbReference type="ARBA" id="ARBA00004718"/>
    </source>
</evidence>
<keyword evidence="5" id="KW-0479">Metal-binding</keyword>
<evidence type="ECO:0000256" key="8">
    <source>
        <dbReference type="ARBA" id="ARBA00022833"/>
    </source>
</evidence>
<feature type="domain" description="SP-RING-type" evidence="12">
    <location>
        <begin position="160"/>
        <end position="249"/>
    </location>
</feature>
<dbReference type="OrthoDB" id="26899at2759"/>
<reference evidence="14" key="1">
    <citation type="journal article" date="2018" name="Nat. Microbiol.">
        <title>Leveraging single-cell genomics to expand the fungal tree of life.</title>
        <authorList>
            <person name="Ahrendt S.R."/>
            <person name="Quandt C.A."/>
            <person name="Ciobanu D."/>
            <person name="Clum A."/>
            <person name="Salamov A."/>
            <person name="Andreopoulos B."/>
            <person name="Cheng J.F."/>
            <person name="Woyke T."/>
            <person name="Pelin A."/>
            <person name="Henrissat B."/>
            <person name="Reynolds N.K."/>
            <person name="Benny G.L."/>
            <person name="Smith M.E."/>
            <person name="James T.Y."/>
            <person name="Grigoriev I.V."/>
        </authorList>
    </citation>
    <scope>NUCLEOTIDE SEQUENCE [LARGE SCALE GENOMIC DNA]</scope>
</reference>
<evidence type="ECO:0000256" key="6">
    <source>
        <dbReference type="ARBA" id="ARBA00022771"/>
    </source>
</evidence>
<organism evidence="13 14">
    <name type="scientific">Piptocephalis cylindrospora</name>
    <dbReference type="NCBI Taxonomy" id="1907219"/>
    <lineage>
        <taxon>Eukaryota</taxon>
        <taxon>Fungi</taxon>
        <taxon>Fungi incertae sedis</taxon>
        <taxon>Zoopagomycota</taxon>
        <taxon>Zoopagomycotina</taxon>
        <taxon>Zoopagomycetes</taxon>
        <taxon>Zoopagales</taxon>
        <taxon>Piptocephalidaceae</taxon>
        <taxon>Piptocephalis</taxon>
    </lineage>
</organism>
<evidence type="ECO:0000256" key="5">
    <source>
        <dbReference type="ARBA" id="ARBA00022723"/>
    </source>
</evidence>
<feature type="region of interest" description="Disordered" evidence="11">
    <location>
        <begin position="244"/>
        <end position="264"/>
    </location>
</feature>
<dbReference type="InterPro" id="IPR026846">
    <property type="entry name" value="Nse2(Mms21)"/>
</dbReference>
<dbReference type="InterPro" id="IPR013083">
    <property type="entry name" value="Znf_RING/FYVE/PHD"/>
</dbReference>
<protein>
    <submittedName>
        <fullName evidence="13">Zinc-finger of the MIZ type in Nse subunit-domain-containing protein</fullName>
    </submittedName>
</protein>
<evidence type="ECO:0000259" key="12">
    <source>
        <dbReference type="PROSITE" id="PS51044"/>
    </source>
</evidence>
<dbReference type="GO" id="GO:0030915">
    <property type="term" value="C:Smc5-Smc6 complex"/>
    <property type="evidence" value="ECO:0007669"/>
    <property type="project" value="InterPro"/>
</dbReference>
<evidence type="ECO:0000313" key="14">
    <source>
        <dbReference type="Proteomes" id="UP000267251"/>
    </source>
</evidence>
<dbReference type="PROSITE" id="PS51044">
    <property type="entry name" value="ZF_SP_RING"/>
    <property type="match status" value="1"/>
</dbReference>
<evidence type="ECO:0000256" key="3">
    <source>
        <dbReference type="ARBA" id="ARBA00008212"/>
    </source>
</evidence>
<dbReference type="Proteomes" id="UP000267251">
    <property type="component" value="Unassembled WGS sequence"/>
</dbReference>
<dbReference type="GO" id="GO:0005634">
    <property type="term" value="C:nucleus"/>
    <property type="evidence" value="ECO:0007669"/>
    <property type="project" value="UniProtKB-SubCell"/>
</dbReference>
<dbReference type="GO" id="GO:0061665">
    <property type="term" value="F:SUMO ligase activity"/>
    <property type="evidence" value="ECO:0007669"/>
    <property type="project" value="TreeGrafter"/>
</dbReference>
<accession>A0A4P9Y286</accession>
<evidence type="ECO:0000313" key="13">
    <source>
        <dbReference type="EMBL" id="RKP12873.1"/>
    </source>
</evidence>
<dbReference type="GO" id="GO:0008270">
    <property type="term" value="F:zinc ion binding"/>
    <property type="evidence" value="ECO:0007669"/>
    <property type="project" value="UniProtKB-KW"/>
</dbReference>
<keyword evidence="14" id="KW-1185">Reference proteome</keyword>
<dbReference type="GO" id="GO:0016925">
    <property type="term" value="P:protein sumoylation"/>
    <property type="evidence" value="ECO:0007669"/>
    <property type="project" value="UniProtKB-UniPathway"/>
</dbReference>
<dbReference type="Gene3D" id="3.30.40.10">
    <property type="entry name" value="Zinc/RING finger domain, C3HC4 (zinc finger)"/>
    <property type="match status" value="1"/>
</dbReference>
<dbReference type="Pfam" id="PF11789">
    <property type="entry name" value="zf-Nse"/>
    <property type="match status" value="1"/>
</dbReference>
<dbReference type="SUPFAM" id="SSF57850">
    <property type="entry name" value="RING/U-box"/>
    <property type="match status" value="1"/>
</dbReference>
<comment type="subcellular location">
    <subcellularLocation>
        <location evidence="1">Nucleus</location>
    </subcellularLocation>
</comment>
<gene>
    <name evidence="13" type="ORF">BJ684DRAFT_16685</name>
</gene>
<evidence type="ECO:0000256" key="1">
    <source>
        <dbReference type="ARBA" id="ARBA00004123"/>
    </source>
</evidence>
<dbReference type="UniPathway" id="UPA00886"/>
<evidence type="ECO:0000256" key="10">
    <source>
        <dbReference type="PROSITE-ProRule" id="PRU00452"/>
    </source>
</evidence>
<dbReference type="AlphaFoldDB" id="A0A4P9Y286"/>
<comment type="pathway">
    <text evidence="2">Protein modification; protein sumoylation.</text>
</comment>
<keyword evidence="8" id="KW-0862">Zinc</keyword>
<dbReference type="GO" id="GO:0000724">
    <property type="term" value="P:double-strand break repair via homologous recombination"/>
    <property type="evidence" value="ECO:0007669"/>
    <property type="project" value="InterPro"/>
</dbReference>
<evidence type="ECO:0000256" key="9">
    <source>
        <dbReference type="ARBA" id="ARBA00023242"/>
    </source>
</evidence>
<keyword evidence="7" id="KW-0833">Ubl conjugation pathway</keyword>
<evidence type="ECO:0000256" key="4">
    <source>
        <dbReference type="ARBA" id="ARBA00022679"/>
    </source>
</evidence>
<comment type="similarity">
    <text evidence="3">Belongs to the NSE2 family.</text>
</comment>
<dbReference type="EMBL" id="KZ988177">
    <property type="protein sequence ID" value="RKP12873.1"/>
    <property type="molecule type" value="Genomic_DNA"/>
</dbReference>
<sequence length="264" mass="29815">MPLDYRITQRLSILSKELRDSAAALREAITQLGDAAVEAETLGETDLTLYSTIDLMLLGQVKELDDLARRLIRNQIQAHQHHEAFDAAKDSASISHTVEGISEKYQHGCKARARALRAVPQAQRYMDDPNYLDFRQRIWEVKHPDEEMPIPGQEANGAREDDEVIIETARTSLHCPLTAQYFENPVMNPSCRHNYSKTAVESYVNGLIRQRRSAPCPIPGCQALLSINVLQPNPPLGRMVMRAKQREEEEAASQYPSQAIREVD</sequence>
<keyword evidence="4" id="KW-0808">Transferase</keyword>
<evidence type="ECO:0000256" key="7">
    <source>
        <dbReference type="ARBA" id="ARBA00022786"/>
    </source>
</evidence>
<dbReference type="PANTHER" id="PTHR21330:SF1">
    <property type="entry name" value="E3 SUMO-PROTEIN LIGASE NSE2"/>
    <property type="match status" value="1"/>
</dbReference>
<dbReference type="PANTHER" id="PTHR21330">
    <property type="entry name" value="E3 SUMO-PROTEIN LIGASE NSE2"/>
    <property type="match status" value="1"/>
</dbReference>
<name>A0A4P9Y286_9FUNG</name>
<keyword evidence="9" id="KW-0539">Nucleus</keyword>
<keyword evidence="6 10" id="KW-0863">Zinc-finger</keyword>